<sequence>MFHHLEIDAVEFRVRRKIILKEVKLECRTGQVIGLLGRNGSGKSTLLKILFGIQRPTMAHVRLDGALLELRQAHRHAIAYSPQDITLPKDITVSSLVQLVYEDALSQDRILGTAGMYKLVTKKIRHLSLGEQKYLQFLMTIHSFQHFILLDEPFSMVDPLQKENIKAVIQEMRATKGFIVTDHYYRDVNDVSDNLIVMDMGVTRAASTTADLVRLGYLPPRKP</sequence>
<organism evidence="5 6">
    <name type="scientific">Chitinophaga costaii</name>
    <dbReference type="NCBI Taxonomy" id="1335309"/>
    <lineage>
        <taxon>Bacteria</taxon>
        <taxon>Pseudomonadati</taxon>
        <taxon>Bacteroidota</taxon>
        <taxon>Chitinophagia</taxon>
        <taxon>Chitinophagales</taxon>
        <taxon>Chitinophagaceae</taxon>
        <taxon>Chitinophaga</taxon>
    </lineage>
</organism>
<name>A0A1C4EHD0_9BACT</name>
<dbReference type="RefSeq" id="WP_089712748.1">
    <property type="nucleotide sequence ID" value="NZ_FMAR01000008.1"/>
</dbReference>
<evidence type="ECO:0000259" key="4">
    <source>
        <dbReference type="PROSITE" id="PS50893"/>
    </source>
</evidence>
<dbReference type="Pfam" id="PF00005">
    <property type="entry name" value="ABC_tran"/>
    <property type="match status" value="1"/>
</dbReference>
<dbReference type="PANTHER" id="PTHR42734">
    <property type="entry name" value="METAL TRANSPORT SYSTEM ATP-BINDING PROTEIN TM_0124-RELATED"/>
    <property type="match status" value="1"/>
</dbReference>
<proteinExistence type="predicted"/>
<dbReference type="SMART" id="SM00382">
    <property type="entry name" value="AAA"/>
    <property type="match status" value="1"/>
</dbReference>
<dbReference type="SUPFAM" id="SSF52540">
    <property type="entry name" value="P-loop containing nucleoside triphosphate hydrolases"/>
    <property type="match status" value="1"/>
</dbReference>
<dbReference type="InterPro" id="IPR027417">
    <property type="entry name" value="P-loop_NTPase"/>
</dbReference>
<dbReference type="STRING" id="1335309.GA0116948_108118"/>
<dbReference type="Gene3D" id="3.40.50.300">
    <property type="entry name" value="P-loop containing nucleotide triphosphate hydrolases"/>
    <property type="match status" value="1"/>
</dbReference>
<evidence type="ECO:0000313" key="6">
    <source>
        <dbReference type="Proteomes" id="UP000242818"/>
    </source>
</evidence>
<accession>A0A1C4EHD0</accession>
<keyword evidence="3" id="KW-0067">ATP-binding</keyword>
<dbReference type="AlphaFoldDB" id="A0A1C4EHD0"/>
<reference evidence="5 6" key="1">
    <citation type="submission" date="2016-08" db="EMBL/GenBank/DDBJ databases">
        <authorList>
            <person name="Seilhamer J.J."/>
        </authorList>
    </citation>
    <scope>NUCLEOTIDE SEQUENCE [LARGE SCALE GENOMIC DNA]</scope>
    <source>
        <strain evidence="5 6">A37T2</strain>
    </source>
</reference>
<evidence type="ECO:0000256" key="3">
    <source>
        <dbReference type="ARBA" id="ARBA00022840"/>
    </source>
</evidence>
<dbReference type="GO" id="GO:0005524">
    <property type="term" value="F:ATP binding"/>
    <property type="evidence" value="ECO:0007669"/>
    <property type="project" value="UniProtKB-KW"/>
</dbReference>
<evidence type="ECO:0000256" key="2">
    <source>
        <dbReference type="ARBA" id="ARBA00022741"/>
    </source>
</evidence>
<dbReference type="InterPro" id="IPR003593">
    <property type="entry name" value="AAA+_ATPase"/>
</dbReference>
<keyword evidence="6" id="KW-1185">Reference proteome</keyword>
<dbReference type="OrthoDB" id="9801987at2"/>
<dbReference type="Proteomes" id="UP000242818">
    <property type="component" value="Unassembled WGS sequence"/>
</dbReference>
<feature type="domain" description="ABC transporter" evidence="4">
    <location>
        <begin position="5"/>
        <end position="218"/>
    </location>
</feature>
<dbReference type="GO" id="GO:0016887">
    <property type="term" value="F:ATP hydrolysis activity"/>
    <property type="evidence" value="ECO:0007669"/>
    <property type="project" value="InterPro"/>
</dbReference>
<dbReference type="EMBL" id="FMAR01000008">
    <property type="protein sequence ID" value="SCC43036.1"/>
    <property type="molecule type" value="Genomic_DNA"/>
</dbReference>
<evidence type="ECO:0000313" key="5">
    <source>
        <dbReference type="EMBL" id="SCC43036.1"/>
    </source>
</evidence>
<evidence type="ECO:0000256" key="1">
    <source>
        <dbReference type="ARBA" id="ARBA00022448"/>
    </source>
</evidence>
<dbReference type="PROSITE" id="PS50893">
    <property type="entry name" value="ABC_TRANSPORTER_2"/>
    <property type="match status" value="1"/>
</dbReference>
<protein>
    <submittedName>
        <fullName evidence="5">ABC-type multidrug transport system, ATPase component</fullName>
    </submittedName>
</protein>
<dbReference type="InterPro" id="IPR050153">
    <property type="entry name" value="Metal_Ion_Import_ABC"/>
</dbReference>
<dbReference type="InterPro" id="IPR003439">
    <property type="entry name" value="ABC_transporter-like_ATP-bd"/>
</dbReference>
<keyword evidence="2" id="KW-0547">Nucleotide-binding</keyword>
<keyword evidence="1" id="KW-0813">Transport</keyword>
<gene>
    <name evidence="5" type="ORF">GA0116948_108118</name>
</gene>